<comment type="caution">
    <text evidence="1">The sequence shown here is derived from an EMBL/GenBank/DDBJ whole genome shotgun (WGS) entry which is preliminary data.</text>
</comment>
<dbReference type="Proteomes" id="UP000029538">
    <property type="component" value="Unassembled WGS sequence"/>
</dbReference>
<evidence type="ECO:0000313" key="2">
    <source>
        <dbReference type="Proteomes" id="UP000029538"/>
    </source>
</evidence>
<dbReference type="EMBL" id="JRNR01000054">
    <property type="protein sequence ID" value="KGF49215.1"/>
    <property type="molecule type" value="Genomic_DNA"/>
</dbReference>
<name>A0A096AR46_9BACT</name>
<dbReference type="SUPFAM" id="SSF102829">
    <property type="entry name" value="Cell division protein ZapA-like"/>
    <property type="match status" value="1"/>
</dbReference>
<keyword evidence="1" id="KW-0131">Cell cycle</keyword>
<dbReference type="RefSeq" id="WP_004357991.1">
    <property type="nucleotide sequence ID" value="NZ_JRNR01000054.1"/>
</dbReference>
<protein>
    <submittedName>
        <fullName evidence="1">Cell division protein ZapA</fullName>
    </submittedName>
</protein>
<gene>
    <name evidence="1" type="ORF">HMPREF0654_05970</name>
</gene>
<sequence length="97" mass="11217">MADVKLQIKLHVYDTELSVNVPRNDEEYYRSAAKLITDTVNKYAQIFKTKKSDKDILYMAMLEIALKYKKDGVRNDTAPYIDILGKLTAEIEDTLKK</sequence>
<evidence type="ECO:0000313" key="1">
    <source>
        <dbReference type="EMBL" id="KGF49215.1"/>
    </source>
</evidence>
<dbReference type="AlphaFoldDB" id="A0A096AR46"/>
<dbReference type="InterPro" id="IPR036192">
    <property type="entry name" value="Cell_div_ZapA-like_sf"/>
</dbReference>
<accession>A0A096AR46</accession>
<proteinExistence type="predicted"/>
<dbReference type="InterPro" id="IPR007838">
    <property type="entry name" value="Cell_div_ZapA-like"/>
</dbReference>
<reference evidence="1 2" key="1">
    <citation type="submission" date="2014-07" db="EMBL/GenBank/DDBJ databases">
        <authorList>
            <person name="McCorrison J."/>
            <person name="Sanka R."/>
            <person name="Torralba M."/>
            <person name="Gillis M."/>
            <person name="Haft D.H."/>
            <person name="Methe B."/>
            <person name="Sutton G."/>
            <person name="Nelson K.E."/>
        </authorList>
    </citation>
    <scope>NUCLEOTIDE SEQUENCE [LARGE SCALE GENOMIC DNA]</scope>
    <source>
        <strain evidence="1 2">DNF00882</strain>
    </source>
</reference>
<dbReference type="GO" id="GO:0051301">
    <property type="term" value="P:cell division"/>
    <property type="evidence" value="ECO:0007669"/>
    <property type="project" value="UniProtKB-KW"/>
</dbReference>
<dbReference type="Pfam" id="PF05164">
    <property type="entry name" value="ZapA"/>
    <property type="match status" value="1"/>
</dbReference>
<dbReference type="GeneID" id="91082557"/>
<keyword evidence="1" id="KW-0132">Cell division</keyword>
<organism evidence="1 2">
    <name type="scientific">Prevotella disiens DNF00882</name>
    <dbReference type="NCBI Taxonomy" id="1401075"/>
    <lineage>
        <taxon>Bacteria</taxon>
        <taxon>Pseudomonadati</taxon>
        <taxon>Bacteroidota</taxon>
        <taxon>Bacteroidia</taxon>
        <taxon>Bacteroidales</taxon>
        <taxon>Prevotellaceae</taxon>
        <taxon>Prevotella</taxon>
    </lineage>
</organism>